<organism evidence="2 3">
    <name type="scientific">Dialister pneumosintes</name>
    <dbReference type="NCBI Taxonomy" id="39950"/>
    <lineage>
        <taxon>Bacteria</taxon>
        <taxon>Bacillati</taxon>
        <taxon>Bacillota</taxon>
        <taxon>Negativicutes</taxon>
        <taxon>Veillonellales</taxon>
        <taxon>Veillonellaceae</taxon>
        <taxon>Dialister</taxon>
    </lineage>
</organism>
<evidence type="ECO:0000313" key="3">
    <source>
        <dbReference type="Proteomes" id="UP000094757"/>
    </source>
</evidence>
<evidence type="ECO:0000313" key="2">
    <source>
        <dbReference type="EMBL" id="AOH38864.1"/>
    </source>
</evidence>
<feature type="transmembrane region" description="Helical" evidence="1">
    <location>
        <begin position="9"/>
        <end position="26"/>
    </location>
</feature>
<dbReference type="Proteomes" id="UP000094757">
    <property type="component" value="Chromosome"/>
</dbReference>
<accession>A0A1B3WD10</accession>
<keyword evidence="1" id="KW-0812">Transmembrane</keyword>
<protein>
    <recommendedName>
        <fullName evidence="4">Dipeptidylpeptidase IV N-terminal domain-containing protein</fullName>
    </recommendedName>
</protein>
<dbReference type="KEGG" id="dpn:BCB69_02055"/>
<dbReference type="AlphaFoldDB" id="A0A1B3WD10"/>
<dbReference type="EMBL" id="CP017037">
    <property type="protein sequence ID" value="AOH38864.1"/>
    <property type="molecule type" value="Genomic_DNA"/>
</dbReference>
<keyword evidence="1" id="KW-0472">Membrane</keyword>
<reference evidence="3" key="1">
    <citation type="submission" date="2016-08" db="EMBL/GenBank/DDBJ databases">
        <authorList>
            <person name="Holder M.E."/>
            <person name="Ajami N.J."/>
            <person name="Petrosino J.F."/>
        </authorList>
    </citation>
    <scope>NUCLEOTIDE SEQUENCE [LARGE SCALE GENOMIC DNA]</scope>
    <source>
        <strain evidence="3">F0677</strain>
    </source>
</reference>
<evidence type="ECO:0008006" key="4">
    <source>
        <dbReference type="Google" id="ProtNLM"/>
    </source>
</evidence>
<dbReference type="SUPFAM" id="SSF63829">
    <property type="entry name" value="Calcium-dependent phosphotriesterase"/>
    <property type="match status" value="1"/>
</dbReference>
<dbReference type="STRING" id="39950.BCB69_02055"/>
<proteinExistence type="predicted"/>
<sequence length="308" mass="34791">MHKGLKKVCLYFTLGITLQAGIYYYFDQIMFAPTANYNVVSPESSTIPDKSDAKNVFKDIVLRGKAYYSNDYRYMADIAADSVTIYKAEDIDNPQKVELKGKGVSYFEWLPDRNLALMALYPRNWNGGSWDITLARYNPEGTTHESDAPIEDLPAGSKIIDVAFSTATNAVYLKVEVSEGLYRIYRTDANYDTRRIYTQTATIGKIAIFFDEDKFFYDDSDRGIIYLFDGSSSGWRIISPPGRFRLVGLDSNKVIYIAKINNKGEAVAYYTGQLGVGFEAVKELETPVDFNTVTMHLIKSAVQESKQH</sequence>
<keyword evidence="1" id="KW-1133">Transmembrane helix</keyword>
<evidence type="ECO:0000256" key="1">
    <source>
        <dbReference type="SAM" id="Phobius"/>
    </source>
</evidence>
<gene>
    <name evidence="2" type="ORF">BCB69_02055</name>
</gene>
<name>A0A1B3WD10_9FIRM</name>